<protein>
    <submittedName>
        <fullName evidence="2">Uncharacterized protein</fullName>
    </submittedName>
</protein>
<sequence length="252" mass="27891">MYSKTRETIIQSAILPRNMTALAKKWNTKQFVIRTNFLHPPALVYLASYLTNPIPLALAKGGSALSSYHALLEILTLHIDEEIVIIEGNAIIMFENIGCGVEYILFGFCNKSVGHSCLAVEQVHELLIPGQQVKGWKVWDTLEAKGVETDIIPIIADLLMAIADCSTNLADLLVSIAAGNLINKQSSIAQWRKLFFIAAAGYIFCDTFFNIFKSISRQAWDNPENHNANSHNETEHRCSNIPITPASPGKSH</sequence>
<reference evidence="3" key="1">
    <citation type="submission" date="2014-03" db="EMBL/GenBank/DDBJ databases">
        <authorList>
            <person name="Aksoy S."/>
            <person name="Warren W."/>
            <person name="Wilson R.K."/>
        </authorList>
    </citation>
    <scope>NUCLEOTIDE SEQUENCE [LARGE SCALE GENOMIC DNA]</scope>
    <source>
        <strain evidence="3">IAEA</strain>
    </source>
</reference>
<dbReference type="AlphaFoldDB" id="A0A1A9ZXC5"/>
<evidence type="ECO:0000313" key="3">
    <source>
        <dbReference type="Proteomes" id="UP000092445"/>
    </source>
</evidence>
<proteinExistence type="predicted"/>
<accession>A0A1A9ZXC5</accession>
<dbReference type="STRING" id="7398.A0A1A9ZXC5"/>
<keyword evidence="3" id="KW-1185">Reference proteome</keyword>
<organism evidence="2 3">
    <name type="scientific">Glossina pallidipes</name>
    <name type="common">Tsetse fly</name>
    <dbReference type="NCBI Taxonomy" id="7398"/>
    <lineage>
        <taxon>Eukaryota</taxon>
        <taxon>Metazoa</taxon>
        <taxon>Ecdysozoa</taxon>
        <taxon>Arthropoda</taxon>
        <taxon>Hexapoda</taxon>
        <taxon>Insecta</taxon>
        <taxon>Pterygota</taxon>
        <taxon>Neoptera</taxon>
        <taxon>Endopterygota</taxon>
        <taxon>Diptera</taxon>
        <taxon>Brachycera</taxon>
        <taxon>Muscomorpha</taxon>
        <taxon>Hippoboscoidea</taxon>
        <taxon>Glossinidae</taxon>
        <taxon>Glossina</taxon>
    </lineage>
</organism>
<reference evidence="2" key="2">
    <citation type="submission" date="2020-05" db="UniProtKB">
        <authorList>
            <consortium name="EnsemblMetazoa"/>
        </authorList>
    </citation>
    <scope>IDENTIFICATION</scope>
    <source>
        <strain evidence="2">IAEA</strain>
    </source>
</reference>
<feature type="region of interest" description="Disordered" evidence="1">
    <location>
        <begin position="223"/>
        <end position="252"/>
    </location>
</feature>
<name>A0A1A9ZXC5_GLOPL</name>
<dbReference type="Proteomes" id="UP000092445">
    <property type="component" value="Unassembled WGS sequence"/>
</dbReference>
<evidence type="ECO:0000256" key="1">
    <source>
        <dbReference type="SAM" id="MobiDB-lite"/>
    </source>
</evidence>
<dbReference type="VEuPathDB" id="VectorBase:GPAI028031"/>
<evidence type="ECO:0000313" key="2">
    <source>
        <dbReference type="EnsemblMetazoa" id="GPAI028031-PA"/>
    </source>
</evidence>
<dbReference type="EnsemblMetazoa" id="GPAI028031-RA">
    <property type="protein sequence ID" value="GPAI028031-PA"/>
    <property type="gene ID" value="GPAI028031"/>
</dbReference>